<comment type="caution">
    <text evidence="1">The sequence shown here is derived from an EMBL/GenBank/DDBJ whole genome shotgun (WGS) entry which is preliminary data.</text>
</comment>
<protein>
    <submittedName>
        <fullName evidence="1">Uncharacterized protein</fullName>
    </submittedName>
</protein>
<evidence type="ECO:0000313" key="1">
    <source>
        <dbReference type="EMBL" id="KAF5350104.1"/>
    </source>
</evidence>
<accession>A0A8H5CXZ5</accession>
<organism evidence="1 2">
    <name type="scientific">Leucocoprinus leucothites</name>
    <dbReference type="NCBI Taxonomy" id="201217"/>
    <lineage>
        <taxon>Eukaryota</taxon>
        <taxon>Fungi</taxon>
        <taxon>Dikarya</taxon>
        <taxon>Basidiomycota</taxon>
        <taxon>Agaricomycotina</taxon>
        <taxon>Agaricomycetes</taxon>
        <taxon>Agaricomycetidae</taxon>
        <taxon>Agaricales</taxon>
        <taxon>Agaricineae</taxon>
        <taxon>Agaricaceae</taxon>
        <taxon>Leucocoprinus</taxon>
    </lineage>
</organism>
<reference evidence="1 2" key="1">
    <citation type="journal article" date="2020" name="ISME J.">
        <title>Uncovering the hidden diversity of litter-decomposition mechanisms in mushroom-forming fungi.</title>
        <authorList>
            <person name="Floudas D."/>
            <person name="Bentzer J."/>
            <person name="Ahren D."/>
            <person name="Johansson T."/>
            <person name="Persson P."/>
            <person name="Tunlid A."/>
        </authorList>
    </citation>
    <scope>NUCLEOTIDE SEQUENCE [LARGE SCALE GENOMIC DNA]</scope>
    <source>
        <strain evidence="1 2">CBS 146.42</strain>
    </source>
</reference>
<sequence length="170" mass="19508">MRAPRITASAPANWKLFRDIICQGKVPSAIIVTGLEEAEDRQGWWWKHKGGFDKNDIKLSTIAGAECITACRGKARSGHVYDEEYEESRDQIRRLIRSTILDNPITVKPLEWFQTITENVKEWSWCSLSFQDVEVPFEEASEAAKQMGSLPGFTPDFVEELRQKMKKETE</sequence>
<gene>
    <name evidence="1" type="ORF">D9756_009234</name>
</gene>
<dbReference type="EMBL" id="JAACJO010000015">
    <property type="protein sequence ID" value="KAF5350104.1"/>
    <property type="molecule type" value="Genomic_DNA"/>
</dbReference>
<dbReference type="AlphaFoldDB" id="A0A8H5CXZ5"/>
<dbReference type="OrthoDB" id="8954335at2759"/>
<dbReference type="Proteomes" id="UP000559027">
    <property type="component" value="Unassembled WGS sequence"/>
</dbReference>
<keyword evidence="2" id="KW-1185">Reference proteome</keyword>
<name>A0A8H5CXZ5_9AGAR</name>
<evidence type="ECO:0000313" key="2">
    <source>
        <dbReference type="Proteomes" id="UP000559027"/>
    </source>
</evidence>
<proteinExistence type="predicted"/>